<keyword evidence="5" id="KW-0560">Oxidoreductase</keyword>
<keyword evidence="4 9" id="KW-0223">Dioxygenase</keyword>
<keyword evidence="10" id="KW-1185">Reference proteome</keyword>
<proteinExistence type="inferred from homology"/>
<dbReference type="Proteomes" id="UP001601992">
    <property type="component" value="Unassembled WGS sequence"/>
</dbReference>
<dbReference type="InterPro" id="IPR042098">
    <property type="entry name" value="TauD-like_sf"/>
</dbReference>
<evidence type="ECO:0000256" key="7">
    <source>
        <dbReference type="SAM" id="MobiDB-lite"/>
    </source>
</evidence>
<name>A0ABW6S8A0_9NOCA</name>
<dbReference type="RefSeq" id="WP_387406048.1">
    <property type="nucleotide sequence ID" value="NZ_JBIAQY010000013.1"/>
</dbReference>
<feature type="domain" description="TauD/TfdA-like" evidence="8">
    <location>
        <begin position="9"/>
        <end position="270"/>
    </location>
</feature>
<evidence type="ECO:0000256" key="5">
    <source>
        <dbReference type="ARBA" id="ARBA00023002"/>
    </source>
</evidence>
<evidence type="ECO:0000259" key="8">
    <source>
        <dbReference type="Pfam" id="PF02668"/>
    </source>
</evidence>
<evidence type="ECO:0000256" key="1">
    <source>
        <dbReference type="ARBA" id="ARBA00001954"/>
    </source>
</evidence>
<evidence type="ECO:0000256" key="3">
    <source>
        <dbReference type="ARBA" id="ARBA00022723"/>
    </source>
</evidence>
<dbReference type="InterPro" id="IPR003819">
    <property type="entry name" value="TauD/TfdA-like"/>
</dbReference>
<dbReference type="PANTHER" id="PTHR30468">
    <property type="entry name" value="ALPHA-KETOGLUTARATE-DEPENDENT SULFONATE DIOXYGENASE"/>
    <property type="match status" value="1"/>
</dbReference>
<dbReference type="SUPFAM" id="SSF51197">
    <property type="entry name" value="Clavaminate synthase-like"/>
    <property type="match status" value="1"/>
</dbReference>
<organism evidence="9 10">
    <name type="scientific">Nocardia jiangxiensis</name>
    <dbReference type="NCBI Taxonomy" id="282685"/>
    <lineage>
        <taxon>Bacteria</taxon>
        <taxon>Bacillati</taxon>
        <taxon>Actinomycetota</taxon>
        <taxon>Actinomycetes</taxon>
        <taxon>Mycobacteriales</taxon>
        <taxon>Nocardiaceae</taxon>
        <taxon>Nocardia</taxon>
    </lineage>
</organism>
<comment type="similarity">
    <text evidence="2">Belongs to the TfdA dioxygenase family.</text>
</comment>
<keyword evidence="3" id="KW-0479">Metal-binding</keyword>
<dbReference type="PANTHER" id="PTHR30468:SF5">
    <property type="entry name" value="ALPHA-KETOGLUTARATE-DEPENDENT SULFATE ESTER DIOXYGENASE"/>
    <property type="match status" value="1"/>
</dbReference>
<sequence>MSTNVIVHKLGLHIGARIDGVRLDGNLDPLVVADINKALLEHKVIFFRDQHHLDDEQQYAFGELLGTPFAHHAQRDGDRITPIDSGTARATSWHSDMTFMLSFPKASILRAVTLPTYGGTTLWASTAAAYTSLPRPLKQLAESLRAVHGNRVGFVQQAGSPELVDKAKAASFAAAFTEPDIRTEHPVVRVHPETGERVLLLGRFADRLVGFDTRESQVLIQLLQDHITVPEHSIRWNWNYGDVAIWDNRATQHRAVSDYGDQRRLLHRVTLVGDVPVDIHDQPSTSLSGAETYPTAGQEDPIPRRKITKDQATQNV</sequence>
<dbReference type="Pfam" id="PF02668">
    <property type="entry name" value="TauD"/>
    <property type="match status" value="1"/>
</dbReference>
<evidence type="ECO:0000313" key="9">
    <source>
        <dbReference type="EMBL" id="MFF3572512.1"/>
    </source>
</evidence>
<comment type="caution">
    <text evidence="9">The sequence shown here is derived from an EMBL/GenBank/DDBJ whole genome shotgun (WGS) entry which is preliminary data.</text>
</comment>
<evidence type="ECO:0000256" key="4">
    <source>
        <dbReference type="ARBA" id="ARBA00022964"/>
    </source>
</evidence>
<protein>
    <submittedName>
        <fullName evidence="9">TauD/TfdA dioxygenase family protein</fullName>
    </submittedName>
</protein>
<keyword evidence="6" id="KW-0408">Iron</keyword>
<dbReference type="Gene3D" id="3.60.130.10">
    <property type="entry name" value="Clavaminate synthase-like"/>
    <property type="match status" value="1"/>
</dbReference>
<evidence type="ECO:0000256" key="2">
    <source>
        <dbReference type="ARBA" id="ARBA00005896"/>
    </source>
</evidence>
<comment type="cofactor">
    <cofactor evidence="1">
        <name>Fe(2+)</name>
        <dbReference type="ChEBI" id="CHEBI:29033"/>
    </cofactor>
</comment>
<gene>
    <name evidence="9" type="ORF">ACFYXQ_32560</name>
</gene>
<accession>A0ABW6S8A0</accession>
<dbReference type="EMBL" id="JBIAQY010000013">
    <property type="protein sequence ID" value="MFF3572512.1"/>
    <property type="molecule type" value="Genomic_DNA"/>
</dbReference>
<reference evidence="9 10" key="1">
    <citation type="submission" date="2024-10" db="EMBL/GenBank/DDBJ databases">
        <title>The Natural Products Discovery Center: Release of the First 8490 Sequenced Strains for Exploring Actinobacteria Biosynthetic Diversity.</title>
        <authorList>
            <person name="Kalkreuter E."/>
            <person name="Kautsar S.A."/>
            <person name="Yang D."/>
            <person name="Bader C.D."/>
            <person name="Teijaro C.N."/>
            <person name="Fluegel L."/>
            <person name="Davis C.M."/>
            <person name="Simpson J.R."/>
            <person name="Lauterbach L."/>
            <person name="Steele A.D."/>
            <person name="Gui C."/>
            <person name="Meng S."/>
            <person name="Li G."/>
            <person name="Viehrig K."/>
            <person name="Ye F."/>
            <person name="Su P."/>
            <person name="Kiefer A.F."/>
            <person name="Nichols A."/>
            <person name="Cepeda A.J."/>
            <person name="Yan W."/>
            <person name="Fan B."/>
            <person name="Jiang Y."/>
            <person name="Adhikari A."/>
            <person name="Zheng C.-J."/>
            <person name="Schuster L."/>
            <person name="Cowan T.M."/>
            <person name="Smanski M.J."/>
            <person name="Chevrette M.G."/>
            <person name="De Carvalho L.P.S."/>
            <person name="Shen B."/>
        </authorList>
    </citation>
    <scope>NUCLEOTIDE SEQUENCE [LARGE SCALE GENOMIC DNA]</scope>
    <source>
        <strain evidence="9 10">NPDC002593</strain>
    </source>
</reference>
<evidence type="ECO:0000256" key="6">
    <source>
        <dbReference type="ARBA" id="ARBA00023004"/>
    </source>
</evidence>
<feature type="region of interest" description="Disordered" evidence="7">
    <location>
        <begin position="280"/>
        <end position="316"/>
    </location>
</feature>
<dbReference type="GO" id="GO:0051213">
    <property type="term" value="F:dioxygenase activity"/>
    <property type="evidence" value="ECO:0007669"/>
    <property type="project" value="UniProtKB-KW"/>
</dbReference>
<dbReference type="InterPro" id="IPR051323">
    <property type="entry name" value="AtsK-like"/>
</dbReference>
<evidence type="ECO:0000313" key="10">
    <source>
        <dbReference type="Proteomes" id="UP001601992"/>
    </source>
</evidence>